<comment type="caution">
    <text evidence="3">The sequence shown here is derived from an EMBL/GenBank/DDBJ whole genome shotgun (WGS) entry which is preliminary data.</text>
</comment>
<dbReference type="Pfam" id="PF07331">
    <property type="entry name" value="TctB"/>
    <property type="match status" value="1"/>
</dbReference>
<evidence type="ECO:0000259" key="2">
    <source>
        <dbReference type="Pfam" id="PF07331"/>
    </source>
</evidence>
<feature type="transmembrane region" description="Helical" evidence="1">
    <location>
        <begin position="21"/>
        <end position="39"/>
    </location>
</feature>
<protein>
    <submittedName>
        <fullName evidence="3">Tripartite tricarboxylate transporter TctB family protein</fullName>
    </submittedName>
</protein>
<name>A0A8J6PIJ2_9HYPH</name>
<dbReference type="AlphaFoldDB" id="A0A8J6PIJ2"/>
<keyword evidence="4" id="KW-1185">Reference proteome</keyword>
<keyword evidence="1" id="KW-0812">Transmembrane</keyword>
<dbReference type="EMBL" id="JACVVX010000003">
    <property type="protein sequence ID" value="MBD0415549.1"/>
    <property type="molecule type" value="Genomic_DNA"/>
</dbReference>
<dbReference type="Proteomes" id="UP000643405">
    <property type="component" value="Unassembled WGS sequence"/>
</dbReference>
<feature type="transmembrane region" description="Helical" evidence="1">
    <location>
        <begin position="97"/>
        <end position="118"/>
    </location>
</feature>
<accession>A0A8J6PIJ2</accession>
<organism evidence="3 4">
    <name type="scientific">Oryzicola mucosus</name>
    <dbReference type="NCBI Taxonomy" id="2767425"/>
    <lineage>
        <taxon>Bacteria</taxon>
        <taxon>Pseudomonadati</taxon>
        <taxon>Pseudomonadota</taxon>
        <taxon>Alphaproteobacteria</taxon>
        <taxon>Hyphomicrobiales</taxon>
        <taxon>Phyllobacteriaceae</taxon>
        <taxon>Oryzicola</taxon>
    </lineage>
</organism>
<evidence type="ECO:0000313" key="4">
    <source>
        <dbReference type="Proteomes" id="UP000643405"/>
    </source>
</evidence>
<evidence type="ECO:0000313" key="3">
    <source>
        <dbReference type="EMBL" id="MBD0415549.1"/>
    </source>
</evidence>
<keyword evidence="1" id="KW-1133">Transmembrane helix</keyword>
<keyword evidence="1" id="KW-0472">Membrane</keyword>
<gene>
    <name evidence="3" type="ORF">ICI42_12840</name>
</gene>
<sequence length="128" mass="13644">MMSLEYEAGTSARMGPGYFPRILSVGLGVLGLVIMAGAVKRTAPVERLEPWTLAPLLWIAGSVAVFAFLLPRLGLVISLAVLLIGSSLASHEFTWRGTIVSTVVLIVTALGAFVYGIGLQFPVWPTIF</sequence>
<feature type="domain" description="DUF1468" evidence="2">
    <location>
        <begin position="9"/>
        <end position="122"/>
    </location>
</feature>
<feature type="transmembrane region" description="Helical" evidence="1">
    <location>
        <begin position="59"/>
        <end position="85"/>
    </location>
</feature>
<proteinExistence type="predicted"/>
<reference evidence="3" key="1">
    <citation type="submission" date="2020-09" db="EMBL/GenBank/DDBJ databases">
        <title>Genome seq and assembly of Tianweitania sp.</title>
        <authorList>
            <person name="Chhetri G."/>
        </authorList>
    </citation>
    <scope>NUCLEOTIDE SEQUENCE</scope>
    <source>
        <strain evidence="3">Rool2</strain>
    </source>
</reference>
<evidence type="ECO:0000256" key="1">
    <source>
        <dbReference type="SAM" id="Phobius"/>
    </source>
</evidence>
<dbReference type="InterPro" id="IPR009936">
    <property type="entry name" value="DUF1468"/>
</dbReference>